<evidence type="ECO:0000256" key="1">
    <source>
        <dbReference type="SAM" id="MobiDB-lite"/>
    </source>
</evidence>
<dbReference type="VEuPathDB" id="ToxoDB:NCLIV_014420"/>
<feature type="transmembrane region" description="Helical" evidence="2">
    <location>
        <begin position="594"/>
        <end position="615"/>
    </location>
</feature>
<dbReference type="AlphaFoldDB" id="F0VDD3"/>
<keyword evidence="5" id="KW-1185">Reference proteome</keyword>
<feature type="compositionally biased region" description="Basic and acidic residues" evidence="1">
    <location>
        <begin position="286"/>
        <end position="299"/>
    </location>
</feature>
<dbReference type="OrthoDB" id="10333570at2759"/>
<reference evidence="3" key="1">
    <citation type="submission" date="2011-02" db="EMBL/GenBank/DDBJ databases">
        <authorList>
            <person name="Aslett M."/>
        </authorList>
    </citation>
    <scope>NUCLEOTIDE SEQUENCE</scope>
    <source>
        <strain evidence="3">Liverpool</strain>
    </source>
</reference>
<dbReference type="EMBL" id="LN714479">
    <property type="protein sequence ID" value="CEL65602.1"/>
    <property type="molecule type" value="Genomic_DNA"/>
</dbReference>
<feature type="compositionally biased region" description="Basic residues" evidence="1">
    <location>
        <begin position="300"/>
        <end position="317"/>
    </location>
</feature>
<evidence type="ECO:0000313" key="4">
    <source>
        <dbReference type="EMBL" id="CEL65602.1"/>
    </source>
</evidence>
<dbReference type="EMBL" id="FR823386">
    <property type="protein sequence ID" value="CBZ51648.1"/>
    <property type="molecule type" value="Genomic_DNA"/>
</dbReference>
<keyword evidence="2" id="KW-0812">Transmembrane</keyword>
<feature type="region of interest" description="Disordered" evidence="1">
    <location>
        <begin position="474"/>
        <end position="527"/>
    </location>
</feature>
<evidence type="ECO:0008006" key="6">
    <source>
        <dbReference type="Google" id="ProtNLM"/>
    </source>
</evidence>
<protein>
    <recommendedName>
        <fullName evidence="6">Transmembrane protein</fullName>
    </recommendedName>
</protein>
<sequence>MESSISAEFGAFAGSPGGAFQSPRRPTASSARRNCSAPAQPSAGDASASVSSVSFLSSRAALQCGDAVACSRASHKAPPRLGLPAPASPFRAVHKQRFSLLLLVVASSLVSLDSAHWGESVDGRPAGFLFPAAEASVRFTSFPSQKALALRFGNVSLREMVMHFHYTEKLLEDARGLLSRIFRVPIRAISFLQLRQDDERPDHASLLTFDVQGKHLHDQQGQFQEYLEKHSEGLELVFGGRKVSCEPLAQVLQPAVVEEMPEPQGKSFVWQRPGKTNTATRARARFSSEKEKETVDTKGHPRGKGIQRTARRRRKRAAEKAGRDGEQVSEKPATKHKISPVMRALASAGYTRILDNAEHLIWVRVKKTSGVPRHAQYGEVNQMLTRAVKGVVQATGYLVEPEDVQVLSLEEDRDARVVALGISQHRGVQHYLKALKAWLRNACGGTMILQTALGAALTADCSIPLVTVRETGQPLTEDDISLEEDSDAASEAAPKKQKEMDDKEQDRAAMDPSTRFGPNYVTGAHNATEPGTFPPGYPMAYPWGYMPPFPPHPWPSPAGEGDREAVDKAVKASNAPAEATAEEAGGSSGVGVKIGIVAGCLVVGLLIVLVVWCVWRLRKKDEKALAEKQREIIAERRAKNRGVATYAQQ</sequence>
<feature type="region of interest" description="Disordered" evidence="1">
    <location>
        <begin position="264"/>
        <end position="336"/>
    </location>
</feature>
<dbReference type="GeneID" id="13444036"/>
<evidence type="ECO:0000256" key="2">
    <source>
        <dbReference type="SAM" id="Phobius"/>
    </source>
</evidence>
<reference evidence="4" key="4">
    <citation type="journal article" date="2015" name="PLoS ONE">
        <title>Comprehensive Evaluation of Toxoplasma gondii VEG and Neospora caninum LIV Genomes with Tachyzoite Stage Transcriptome and Proteome Defines Novel Transcript Features.</title>
        <authorList>
            <person name="Ramaprasad A."/>
            <person name="Mourier T."/>
            <person name="Naeem R."/>
            <person name="Malas T.B."/>
            <person name="Moussa E."/>
            <person name="Panigrahi A."/>
            <person name="Vermont S.J."/>
            <person name="Otto T.D."/>
            <person name="Wastling J."/>
            <person name="Pain A."/>
        </authorList>
    </citation>
    <scope>NUCLEOTIDE SEQUENCE</scope>
    <source>
        <strain evidence="4">Liverpool</strain>
    </source>
</reference>
<keyword evidence="2" id="KW-0472">Membrane</keyword>
<dbReference type="InParanoid" id="F0VDD3"/>
<organism evidence="3 5">
    <name type="scientific">Neospora caninum (strain Liverpool)</name>
    <dbReference type="NCBI Taxonomy" id="572307"/>
    <lineage>
        <taxon>Eukaryota</taxon>
        <taxon>Sar</taxon>
        <taxon>Alveolata</taxon>
        <taxon>Apicomplexa</taxon>
        <taxon>Conoidasida</taxon>
        <taxon>Coccidia</taxon>
        <taxon>Eucoccidiorida</taxon>
        <taxon>Eimeriorina</taxon>
        <taxon>Sarcocystidae</taxon>
        <taxon>Neospora</taxon>
    </lineage>
</organism>
<dbReference type="eggNOG" id="ENOG502QY9P">
    <property type="taxonomic scope" value="Eukaryota"/>
</dbReference>
<feature type="compositionally biased region" description="Basic and acidic residues" evidence="1">
    <location>
        <begin position="493"/>
        <end position="509"/>
    </location>
</feature>
<reference evidence="3" key="2">
    <citation type="submission" date="2011-03" db="EMBL/GenBank/DDBJ databases">
        <title>Comparative genomics and transcriptomics of Neospora caninum and Toxoplasma gondii.</title>
        <authorList>
            <person name="Reid A.J."/>
            <person name="Sohal A."/>
            <person name="Harris D."/>
            <person name="Quail M."/>
            <person name="Sanders M."/>
            <person name="Berriman M."/>
            <person name="Wastling J.M."/>
            <person name="Pain A."/>
        </authorList>
    </citation>
    <scope>NUCLEOTIDE SEQUENCE</scope>
    <source>
        <strain evidence="3">Liverpool</strain>
    </source>
</reference>
<feature type="compositionally biased region" description="Low complexity" evidence="1">
    <location>
        <begin position="1"/>
        <end position="33"/>
    </location>
</feature>
<feature type="compositionally biased region" description="Basic and acidic residues" evidence="1">
    <location>
        <begin position="318"/>
        <end position="333"/>
    </location>
</feature>
<accession>F0VDD3</accession>
<dbReference type="RefSeq" id="XP_003881681.1">
    <property type="nucleotide sequence ID" value="XM_003881632.1"/>
</dbReference>
<evidence type="ECO:0000313" key="3">
    <source>
        <dbReference type="EMBL" id="CBZ51648.1"/>
    </source>
</evidence>
<name>F0VDD3_NEOCL</name>
<gene>
    <name evidence="4" type="ORF">BN1204_014420</name>
    <name evidence="3" type="ORF">NCLIV_014420</name>
</gene>
<dbReference type="Proteomes" id="UP000007494">
    <property type="component" value="Chromosome V"/>
</dbReference>
<reference evidence="5" key="3">
    <citation type="journal article" date="2012" name="PLoS Pathog.">
        <title>Comparative genomics of the apicomplexan parasites Toxoplasma gondii and Neospora caninum: Coccidia differing in host range and transmission strategy.</title>
        <authorList>
            <person name="Reid A.J."/>
            <person name="Vermont S.J."/>
            <person name="Cotton J.A."/>
            <person name="Harris D."/>
            <person name="Hill-Cawthorne G.A."/>
            <person name="Konen-Waisman S."/>
            <person name="Latham S.M."/>
            <person name="Mourier T."/>
            <person name="Norton R."/>
            <person name="Quail M.A."/>
            <person name="Sanders M."/>
            <person name="Shanmugam D."/>
            <person name="Sohal A."/>
            <person name="Wasmuth J.D."/>
            <person name="Brunk B."/>
            <person name="Grigg M.E."/>
            <person name="Howard J.C."/>
            <person name="Parkinson J."/>
            <person name="Roos D.S."/>
            <person name="Trees A.J."/>
            <person name="Berriman M."/>
            <person name="Pain A."/>
            <person name="Wastling J.M."/>
        </authorList>
    </citation>
    <scope>NUCLEOTIDE SEQUENCE [LARGE SCALE GENOMIC DNA]</scope>
    <source>
        <strain evidence="5">Liverpool</strain>
    </source>
</reference>
<keyword evidence="2" id="KW-1133">Transmembrane helix</keyword>
<evidence type="ECO:0000313" key="5">
    <source>
        <dbReference type="Proteomes" id="UP000007494"/>
    </source>
</evidence>
<feature type="compositionally biased region" description="Acidic residues" evidence="1">
    <location>
        <begin position="476"/>
        <end position="488"/>
    </location>
</feature>
<dbReference type="OMA" id="LREMVMH"/>
<proteinExistence type="predicted"/>
<feature type="region of interest" description="Disordered" evidence="1">
    <location>
        <begin position="1"/>
        <end position="47"/>
    </location>
</feature>